<sequence length="160" mass="18496">MEVDPRGDCQLKQDGQPCNYFRWLDDEICDRGKIIIPQLRNENLKMKEDFLGMKEELLKMKEELLNLGEQNMSLVAENRKLADDELELKVQQVEMNNDYLKLMDEKQKLHSNLKMIAGRGKLLYVTLVWAFVATAIAVYLYATRGYGNVCQVGLRGLPPK</sequence>
<gene>
    <name evidence="2" type="ORF">RHGRI_021340</name>
</gene>
<name>A0AAV6JK59_9ERIC</name>
<reference evidence="2" key="1">
    <citation type="submission" date="2020-08" db="EMBL/GenBank/DDBJ databases">
        <title>Plant Genome Project.</title>
        <authorList>
            <person name="Zhang R.-G."/>
        </authorList>
    </citation>
    <scope>NUCLEOTIDE SEQUENCE</scope>
    <source>
        <strain evidence="2">WSP0</strain>
        <tissue evidence="2">Leaf</tissue>
    </source>
</reference>
<protein>
    <submittedName>
        <fullName evidence="2">Uncharacterized protein</fullName>
    </submittedName>
</protein>
<proteinExistence type="predicted"/>
<feature type="transmembrane region" description="Helical" evidence="1">
    <location>
        <begin position="122"/>
        <end position="142"/>
    </location>
</feature>
<evidence type="ECO:0000313" key="3">
    <source>
        <dbReference type="Proteomes" id="UP000823749"/>
    </source>
</evidence>
<accession>A0AAV6JK59</accession>
<keyword evidence="1" id="KW-1133">Transmembrane helix</keyword>
<evidence type="ECO:0000313" key="2">
    <source>
        <dbReference type="EMBL" id="KAG5541482.1"/>
    </source>
</evidence>
<comment type="caution">
    <text evidence="2">The sequence shown here is derived from an EMBL/GenBank/DDBJ whole genome shotgun (WGS) entry which is preliminary data.</text>
</comment>
<keyword evidence="3" id="KW-1185">Reference proteome</keyword>
<evidence type="ECO:0000256" key="1">
    <source>
        <dbReference type="SAM" id="Phobius"/>
    </source>
</evidence>
<dbReference type="Proteomes" id="UP000823749">
    <property type="component" value="Chromosome 7"/>
</dbReference>
<organism evidence="2 3">
    <name type="scientific">Rhododendron griersonianum</name>
    <dbReference type="NCBI Taxonomy" id="479676"/>
    <lineage>
        <taxon>Eukaryota</taxon>
        <taxon>Viridiplantae</taxon>
        <taxon>Streptophyta</taxon>
        <taxon>Embryophyta</taxon>
        <taxon>Tracheophyta</taxon>
        <taxon>Spermatophyta</taxon>
        <taxon>Magnoliopsida</taxon>
        <taxon>eudicotyledons</taxon>
        <taxon>Gunneridae</taxon>
        <taxon>Pentapetalae</taxon>
        <taxon>asterids</taxon>
        <taxon>Ericales</taxon>
        <taxon>Ericaceae</taxon>
        <taxon>Ericoideae</taxon>
        <taxon>Rhodoreae</taxon>
        <taxon>Rhododendron</taxon>
    </lineage>
</organism>
<dbReference type="EMBL" id="JACTNZ010000007">
    <property type="protein sequence ID" value="KAG5541482.1"/>
    <property type="molecule type" value="Genomic_DNA"/>
</dbReference>
<keyword evidence="1" id="KW-0812">Transmembrane</keyword>
<dbReference type="AlphaFoldDB" id="A0AAV6JK59"/>
<keyword evidence="1" id="KW-0472">Membrane</keyword>